<keyword evidence="8 14" id="KW-0249">Electron transport</keyword>
<dbReference type="PROSITE" id="PS00198">
    <property type="entry name" value="4FE4S_FER_1"/>
    <property type="match status" value="1"/>
</dbReference>
<dbReference type="EMBL" id="RXIL01000170">
    <property type="protein sequence ID" value="RZN66186.1"/>
    <property type="molecule type" value="Genomic_DNA"/>
</dbReference>
<evidence type="ECO:0000259" key="16">
    <source>
        <dbReference type="PROSITE" id="PS51379"/>
    </source>
</evidence>
<comment type="cofactor">
    <cofactor evidence="14 15">
        <name>[4Fe-4S] cluster</name>
        <dbReference type="ChEBI" id="CHEBI:49883"/>
    </cofactor>
    <text evidence="14 15">Binds 2 [4Fe-4S] clusters. In this family the first cluster has a non-standard and varying [4Fe-4S] binding motif CX(2)CX(2)CX(4-5)CP.</text>
</comment>
<comment type="function">
    <text evidence="1 14">Catalyzes the ferredoxin-dependent oxidative decarboxylation of arylpyruvates.</text>
</comment>
<dbReference type="FunFam" id="3.40.50.970:FF:000039">
    <property type="entry name" value="Indolepyruvate oxidoreductase subunit IorA"/>
    <property type="match status" value="1"/>
</dbReference>
<dbReference type="PANTHER" id="PTHR43710:SF7">
    <property type="entry name" value="INDOLEPYRUVATE OXIDOREDUCTASE SUBUNIT IORA"/>
    <property type="match status" value="1"/>
</dbReference>
<dbReference type="CDD" id="cd07034">
    <property type="entry name" value="TPP_PYR_PFOR_IOR-alpha_like"/>
    <property type="match status" value="1"/>
</dbReference>
<evidence type="ECO:0000256" key="5">
    <source>
        <dbReference type="ARBA" id="ARBA00022448"/>
    </source>
</evidence>
<evidence type="ECO:0000256" key="2">
    <source>
        <dbReference type="ARBA" id="ARBA00011238"/>
    </source>
</evidence>
<keyword evidence="17" id="KW-0670">Pyruvate</keyword>
<evidence type="ECO:0000256" key="15">
    <source>
        <dbReference type="PIRSR" id="PIRSR006439-50"/>
    </source>
</evidence>
<keyword evidence="7 14" id="KW-0479">Metal-binding</keyword>
<evidence type="ECO:0000256" key="10">
    <source>
        <dbReference type="ARBA" id="ARBA00023004"/>
    </source>
</evidence>
<evidence type="ECO:0000256" key="6">
    <source>
        <dbReference type="ARBA" id="ARBA00022485"/>
    </source>
</evidence>
<evidence type="ECO:0000256" key="13">
    <source>
        <dbReference type="ARBA" id="ARBA00048332"/>
    </source>
</evidence>
<dbReference type="InterPro" id="IPR029061">
    <property type="entry name" value="THDP-binding"/>
</dbReference>
<keyword evidence="11 14" id="KW-0411">Iron-sulfur</keyword>
<reference evidence="17 18" key="1">
    <citation type="journal article" date="2019" name="Nat. Microbiol.">
        <title>Wide diversity of methane and short-chain alkane metabolisms in uncultured archaea.</title>
        <authorList>
            <person name="Borrel G."/>
            <person name="Adam P.S."/>
            <person name="McKay L.J."/>
            <person name="Chen L.X."/>
            <person name="Sierra-Garcia I.N."/>
            <person name="Sieber C.M."/>
            <person name="Letourneur Q."/>
            <person name="Ghozlane A."/>
            <person name="Andersen G.L."/>
            <person name="Li W.J."/>
            <person name="Hallam S.J."/>
            <person name="Muyzer G."/>
            <person name="de Oliveira V.M."/>
            <person name="Inskeep W.P."/>
            <person name="Banfield J.F."/>
            <person name="Gribaldo S."/>
        </authorList>
    </citation>
    <scope>NUCLEOTIDE SEQUENCE [LARGE SCALE GENOMIC DNA]</scope>
    <source>
        <strain evidence="17">NM1b</strain>
    </source>
</reference>
<evidence type="ECO:0000256" key="8">
    <source>
        <dbReference type="ARBA" id="ARBA00022982"/>
    </source>
</evidence>
<dbReference type="AlphaFoldDB" id="A0A520KUV6"/>
<dbReference type="InterPro" id="IPR045025">
    <property type="entry name" value="HACL1-like"/>
</dbReference>
<feature type="binding site" evidence="15">
    <location>
        <position position="589"/>
    </location>
    <ligand>
        <name>[4Fe-4S] cluster</name>
        <dbReference type="ChEBI" id="CHEBI:49883"/>
        <label>1</label>
    </ligand>
</feature>
<evidence type="ECO:0000256" key="11">
    <source>
        <dbReference type="ARBA" id="ARBA00023014"/>
    </source>
</evidence>
<dbReference type="Gene3D" id="3.40.50.970">
    <property type="match status" value="2"/>
</dbReference>
<gene>
    <name evidence="17" type="ORF">EF807_08735</name>
</gene>
<evidence type="ECO:0000256" key="3">
    <source>
        <dbReference type="ARBA" id="ARBA00012812"/>
    </source>
</evidence>
<feature type="binding site" evidence="15">
    <location>
        <position position="606"/>
    </location>
    <ligand>
        <name>[4Fe-4S] cluster</name>
        <dbReference type="ChEBI" id="CHEBI:49883"/>
        <label>2</label>
    </ligand>
</feature>
<dbReference type="PIRSF" id="PIRSF006439">
    <property type="entry name" value="Indolepyruvate_ferr_oxidored"/>
    <property type="match status" value="1"/>
</dbReference>
<feature type="binding site" evidence="15">
    <location>
        <position position="635"/>
    </location>
    <ligand>
        <name>[4Fe-4S] cluster</name>
        <dbReference type="ChEBI" id="CHEBI:49883"/>
        <label>1</label>
    </ligand>
</feature>
<comment type="subunit">
    <text evidence="2 14">Heterodimer of the IorA and IorB subunits.</text>
</comment>
<proteinExistence type="predicted"/>
<evidence type="ECO:0000256" key="7">
    <source>
        <dbReference type="ARBA" id="ARBA00022723"/>
    </source>
</evidence>
<dbReference type="Proteomes" id="UP000320766">
    <property type="component" value="Unassembled WGS sequence"/>
</dbReference>
<evidence type="ECO:0000256" key="4">
    <source>
        <dbReference type="ARBA" id="ARBA00017710"/>
    </source>
</evidence>
<feature type="binding site" evidence="15">
    <location>
        <position position="600"/>
    </location>
    <ligand>
        <name>[4Fe-4S] cluster</name>
        <dbReference type="ChEBI" id="CHEBI:49883"/>
        <label>1</label>
    </ligand>
</feature>
<evidence type="ECO:0000256" key="12">
    <source>
        <dbReference type="ARBA" id="ARBA00030514"/>
    </source>
</evidence>
<keyword evidence="6 14" id="KW-0004">4Fe-4S</keyword>
<dbReference type="Gene3D" id="3.30.70.20">
    <property type="match status" value="1"/>
</dbReference>
<dbReference type="SUPFAM" id="SSF52518">
    <property type="entry name" value="Thiamin diphosphate-binding fold (THDP-binding)"/>
    <property type="match status" value="2"/>
</dbReference>
<dbReference type="InterPro" id="IPR009014">
    <property type="entry name" value="Transketo_C/PFOR_II"/>
</dbReference>
<feature type="binding site" evidence="15">
    <location>
        <position position="631"/>
    </location>
    <ligand>
        <name>[4Fe-4S] cluster</name>
        <dbReference type="ChEBI" id="CHEBI:49883"/>
        <label>2</label>
    </ligand>
</feature>
<keyword evidence="5 14" id="KW-0813">Transport</keyword>
<feature type="domain" description="4Fe-4S ferredoxin-type" evidence="16">
    <location>
        <begin position="580"/>
        <end position="615"/>
    </location>
</feature>
<dbReference type="GO" id="GO:0051539">
    <property type="term" value="F:4 iron, 4 sulfur cluster binding"/>
    <property type="evidence" value="ECO:0007669"/>
    <property type="project" value="UniProtKB-UniRule"/>
</dbReference>
<dbReference type="CDD" id="cd02008">
    <property type="entry name" value="TPP_IOR_alpha"/>
    <property type="match status" value="1"/>
</dbReference>
<evidence type="ECO:0000313" key="18">
    <source>
        <dbReference type="Proteomes" id="UP000320766"/>
    </source>
</evidence>
<dbReference type="GO" id="GO:0044272">
    <property type="term" value="P:sulfur compound biosynthetic process"/>
    <property type="evidence" value="ECO:0007669"/>
    <property type="project" value="UniProtKB-ARBA"/>
</dbReference>
<dbReference type="GO" id="GO:0030976">
    <property type="term" value="F:thiamine pyrophosphate binding"/>
    <property type="evidence" value="ECO:0007669"/>
    <property type="project" value="InterPro"/>
</dbReference>
<dbReference type="Pfam" id="PF01855">
    <property type="entry name" value="POR_N"/>
    <property type="match status" value="1"/>
</dbReference>
<organism evidence="17 18">
    <name type="scientific">Candidatus Methanolliviera hydrocarbonicum</name>
    <dbReference type="NCBI Taxonomy" id="2491085"/>
    <lineage>
        <taxon>Archaea</taxon>
        <taxon>Methanobacteriati</taxon>
        <taxon>Methanobacteriota</taxon>
        <taxon>Candidatus Methanoliparia</taxon>
        <taxon>Candidatus Methanoliparales</taxon>
        <taxon>Candidatus Methanollivieraceae</taxon>
        <taxon>Candidatus Methanolliviera</taxon>
    </lineage>
</organism>
<dbReference type="Gene3D" id="3.40.50.920">
    <property type="match status" value="1"/>
</dbReference>
<dbReference type="SUPFAM" id="SSF52922">
    <property type="entry name" value="TK C-terminal domain-like"/>
    <property type="match status" value="1"/>
</dbReference>
<dbReference type="PROSITE" id="PS51379">
    <property type="entry name" value="4FE4S_FER_2"/>
    <property type="match status" value="2"/>
</dbReference>
<dbReference type="InterPro" id="IPR017896">
    <property type="entry name" value="4Fe4S_Fe-S-bd"/>
</dbReference>
<comment type="caution">
    <text evidence="17">The sequence shown here is derived from an EMBL/GenBank/DDBJ whole genome shotgun (WGS) entry which is preliminary data.</text>
</comment>
<comment type="catalytic activity">
    <reaction evidence="13 14">
        <text>indole-3-pyruvate + 2 oxidized [2Fe-2S]-[ferredoxin] + CoA = (indol-3-yl)acetyl-CoA + 2 reduced [2Fe-2S]-[ferredoxin] + CO2 + H(+)</text>
        <dbReference type="Rhea" id="RHEA:12645"/>
        <dbReference type="Rhea" id="RHEA-COMP:10000"/>
        <dbReference type="Rhea" id="RHEA-COMP:10001"/>
        <dbReference type="ChEBI" id="CHEBI:15378"/>
        <dbReference type="ChEBI" id="CHEBI:16526"/>
        <dbReference type="ChEBI" id="CHEBI:17640"/>
        <dbReference type="ChEBI" id="CHEBI:33737"/>
        <dbReference type="ChEBI" id="CHEBI:33738"/>
        <dbReference type="ChEBI" id="CHEBI:57271"/>
        <dbReference type="ChEBI" id="CHEBI:57287"/>
        <dbReference type="EC" id="1.2.7.8"/>
    </reaction>
</comment>
<name>A0A520KUV6_9EURY</name>
<keyword evidence="10 14" id="KW-0408">Iron</keyword>
<feature type="binding site" evidence="15">
    <location>
        <position position="596"/>
    </location>
    <ligand>
        <name>[4Fe-4S] cluster</name>
        <dbReference type="ChEBI" id="CHEBI:49883"/>
        <label>1</label>
    </ligand>
</feature>
<dbReference type="SUPFAM" id="SSF54862">
    <property type="entry name" value="4Fe-4S ferredoxins"/>
    <property type="match status" value="1"/>
</dbReference>
<feature type="binding site" evidence="15">
    <location>
        <position position="625"/>
    </location>
    <ligand>
        <name>[4Fe-4S] cluster</name>
        <dbReference type="ChEBI" id="CHEBI:49883"/>
        <label>2</label>
    </ligand>
</feature>
<dbReference type="GO" id="GO:0006082">
    <property type="term" value="P:organic acid metabolic process"/>
    <property type="evidence" value="ECO:0007669"/>
    <property type="project" value="UniProtKB-ARBA"/>
</dbReference>
<feature type="domain" description="4Fe-4S ferredoxin-type" evidence="16">
    <location>
        <begin position="616"/>
        <end position="645"/>
    </location>
</feature>
<dbReference type="EC" id="1.2.7.8" evidence="3 14"/>
<dbReference type="InterPro" id="IPR002880">
    <property type="entry name" value="Pyrv_Fd/Flavodoxin_OxRdtase_N"/>
</dbReference>
<evidence type="ECO:0000256" key="9">
    <source>
        <dbReference type="ARBA" id="ARBA00023002"/>
    </source>
</evidence>
<dbReference type="PANTHER" id="PTHR43710">
    <property type="entry name" value="2-HYDROXYACYL-COA LYASE"/>
    <property type="match status" value="1"/>
</dbReference>
<sequence length="646" mass="70374">MIMHVEIDEPGRKVLLMGNEAIARGAIEAGVDFCSGYPGNPASEILETLAGVAKKLDFLTEWSVNEIVALEAAGAAACAGLRAMTVMKNMGVDVCSDFLMTVNMSGTKGGFVLISGDDPAVHSSNSELDTRNYARFADIPLLEPATTQEAKDMTKWAFDLSEELGVLCMVRTVTRLSHSSGLVSLGPITREERSAEFAPLLGTWTSGSGDYTCMFHDALHGKLKTAQEKFEESQFNWYTGKEDAEFIIITSGTGWLYSAEAVKLLGLKDEVGILKLGTTWPLPEKLIAKHLKHAKEVLFVEEIDPFLEQNVKVLAAELAADIGPIKFYGKKSNHIRSEFGAGVGELDVDTVMRGLTETMNVTYIPRDQDYAEKAEKLVGSYAPNRSMAFCAGCPHRASFWAIKRALKWDGRDGIVTGDIGCYSMAQLPTGFMVLKSMHCMGAGIGTATRFGNLKRYGLDKPVIAVSGDSTFYHACIPALINARWNKSNLLYVILDNKTTAMTGNQPHPGIGIDALGEPSPVTPIEDVCKGIGVEVRKCDPFDIDEATQNLYEMLQTEGVKVIIFSRECALTEAQKRKKKPRVYVDQDKCIGDECGCMRFCTRVLNCPGNIWDYTKGKAKIDEVVCNGCGLCAKLCPAGAIIVEEVV</sequence>
<dbReference type="GO" id="GO:0043805">
    <property type="term" value="F:indolepyruvate ferredoxin oxidoreductase activity"/>
    <property type="evidence" value="ECO:0007669"/>
    <property type="project" value="UniProtKB-UniRule"/>
</dbReference>
<evidence type="ECO:0000256" key="1">
    <source>
        <dbReference type="ARBA" id="ARBA00002995"/>
    </source>
</evidence>
<dbReference type="Pfam" id="PF02775">
    <property type="entry name" value="TPP_enzyme_C"/>
    <property type="match status" value="1"/>
</dbReference>
<dbReference type="InterPro" id="IPR011766">
    <property type="entry name" value="TPP_enzyme_TPP-bd"/>
</dbReference>
<feature type="binding site" evidence="15">
    <location>
        <position position="628"/>
    </location>
    <ligand>
        <name>[4Fe-4S] cluster</name>
        <dbReference type="ChEBI" id="CHEBI:49883"/>
        <label>2</label>
    </ligand>
</feature>
<evidence type="ECO:0000256" key="14">
    <source>
        <dbReference type="PIRNR" id="PIRNR006439"/>
    </source>
</evidence>
<evidence type="ECO:0000313" key="17">
    <source>
        <dbReference type="EMBL" id="RZN66186.1"/>
    </source>
</evidence>
<accession>A0A520KUV6</accession>
<dbReference type="InterPro" id="IPR017900">
    <property type="entry name" value="4Fe4S_Fe_S_CS"/>
</dbReference>
<protein>
    <recommendedName>
        <fullName evidence="4 14">Indolepyruvate oxidoreductase subunit IorA</fullName>
        <shortName evidence="14">IOR</shortName>
        <ecNumber evidence="3 14">1.2.7.8</ecNumber>
    </recommendedName>
    <alternativeName>
        <fullName evidence="12 14">Indolepyruvate ferredoxin oxidoreductase subunit alpha</fullName>
    </alternativeName>
</protein>
<dbReference type="Pfam" id="PF00037">
    <property type="entry name" value="Fer4"/>
    <property type="match status" value="1"/>
</dbReference>
<dbReference type="InterPro" id="IPR017721">
    <property type="entry name" value="IorA"/>
</dbReference>
<keyword evidence="9 14" id="KW-0560">Oxidoreductase</keyword>
<dbReference type="GO" id="GO:0046872">
    <property type="term" value="F:metal ion binding"/>
    <property type="evidence" value="ECO:0007669"/>
    <property type="project" value="UniProtKB-UniRule"/>
</dbReference>